<feature type="region of interest" description="Disordered" evidence="1">
    <location>
        <begin position="25"/>
        <end position="67"/>
    </location>
</feature>
<evidence type="ECO:0000313" key="2">
    <source>
        <dbReference type="EMBL" id="EPX57229.1"/>
    </source>
</evidence>
<sequence length="67" mass="7560">MKPIFCLIPALMLVLPGCIYVRDATHSSSSRKGVRSQSRPQCHPSEYWDGDQCRHKGKGKGARKHDH</sequence>
<accession>S9Q7D0</accession>
<dbReference type="AlphaFoldDB" id="S9Q7D0"/>
<comment type="caution">
    <text evidence="2">The sequence shown here is derived from an EMBL/GenBank/DDBJ whole genome shotgun (WGS) entry which is preliminary data.</text>
</comment>
<evidence type="ECO:0000256" key="1">
    <source>
        <dbReference type="SAM" id="MobiDB-lite"/>
    </source>
</evidence>
<feature type="compositionally biased region" description="Basic residues" evidence="1">
    <location>
        <begin position="55"/>
        <end position="67"/>
    </location>
</feature>
<keyword evidence="3" id="KW-1185">Reference proteome</keyword>
<dbReference type="EMBL" id="ANAH02000064">
    <property type="protein sequence ID" value="EPX57229.1"/>
    <property type="molecule type" value="Genomic_DNA"/>
</dbReference>
<dbReference type="Proteomes" id="UP000011682">
    <property type="component" value="Unassembled WGS sequence"/>
</dbReference>
<reference evidence="2" key="1">
    <citation type="submission" date="2013-05" db="EMBL/GenBank/DDBJ databases">
        <title>Genome assembly of Cystobacter fuscus DSM 2262.</title>
        <authorList>
            <person name="Sharma G."/>
            <person name="Khatri I."/>
            <person name="Kaur C."/>
            <person name="Mayilraj S."/>
            <person name="Subramanian S."/>
        </authorList>
    </citation>
    <scope>NUCLEOTIDE SEQUENCE [LARGE SCALE GENOMIC DNA]</scope>
    <source>
        <strain evidence="2">DSM 2262</strain>
    </source>
</reference>
<evidence type="ECO:0000313" key="3">
    <source>
        <dbReference type="Proteomes" id="UP000011682"/>
    </source>
</evidence>
<organism evidence="2 3">
    <name type="scientific">Cystobacter fuscus (strain ATCC 25194 / DSM 2262 / NBRC 100088 / M29)</name>
    <dbReference type="NCBI Taxonomy" id="1242864"/>
    <lineage>
        <taxon>Bacteria</taxon>
        <taxon>Pseudomonadati</taxon>
        <taxon>Myxococcota</taxon>
        <taxon>Myxococcia</taxon>
        <taxon>Myxococcales</taxon>
        <taxon>Cystobacterineae</taxon>
        <taxon>Archangiaceae</taxon>
        <taxon>Cystobacter</taxon>
    </lineage>
</organism>
<gene>
    <name evidence="2" type="ORF">D187_006983</name>
</gene>
<protein>
    <submittedName>
        <fullName evidence="2">Uncharacterized protein</fullName>
    </submittedName>
</protein>
<dbReference type="RefSeq" id="WP_002631522.1">
    <property type="nucleotide sequence ID" value="NZ_ANAH02000064.1"/>
</dbReference>
<proteinExistence type="predicted"/>
<feature type="compositionally biased region" description="Low complexity" evidence="1">
    <location>
        <begin position="27"/>
        <end position="39"/>
    </location>
</feature>
<name>S9Q7D0_CYSF2</name>